<protein>
    <submittedName>
        <fullName evidence="1">Uncharacterized protein</fullName>
    </submittedName>
</protein>
<gene>
    <name evidence="1" type="ORF">CDAR_40341</name>
</gene>
<evidence type="ECO:0000313" key="1">
    <source>
        <dbReference type="EMBL" id="GIY18200.1"/>
    </source>
</evidence>
<reference evidence="1 2" key="1">
    <citation type="submission" date="2021-06" db="EMBL/GenBank/DDBJ databases">
        <title>Caerostris darwini draft genome.</title>
        <authorList>
            <person name="Kono N."/>
            <person name="Arakawa K."/>
        </authorList>
    </citation>
    <scope>NUCLEOTIDE SEQUENCE [LARGE SCALE GENOMIC DNA]</scope>
</reference>
<name>A0AAV4RD92_9ARAC</name>
<evidence type="ECO:0000313" key="2">
    <source>
        <dbReference type="Proteomes" id="UP001054837"/>
    </source>
</evidence>
<comment type="caution">
    <text evidence="1">The sequence shown here is derived from an EMBL/GenBank/DDBJ whole genome shotgun (WGS) entry which is preliminary data.</text>
</comment>
<dbReference type="AlphaFoldDB" id="A0AAV4RD92"/>
<dbReference type="Proteomes" id="UP001054837">
    <property type="component" value="Unassembled WGS sequence"/>
</dbReference>
<proteinExistence type="predicted"/>
<accession>A0AAV4RD92</accession>
<dbReference type="EMBL" id="BPLQ01005872">
    <property type="protein sequence ID" value="GIY18200.1"/>
    <property type="molecule type" value="Genomic_DNA"/>
</dbReference>
<keyword evidence="2" id="KW-1185">Reference proteome</keyword>
<sequence>MIPRMDFPRAAGPSRNFISALAPAGLQGRPAIRRPEIMGLESAGQSLKKSSGQVAQLFGSSGGCLLLARFRMRATDSYIYISSDILLAF</sequence>
<organism evidence="1 2">
    <name type="scientific">Caerostris darwini</name>
    <dbReference type="NCBI Taxonomy" id="1538125"/>
    <lineage>
        <taxon>Eukaryota</taxon>
        <taxon>Metazoa</taxon>
        <taxon>Ecdysozoa</taxon>
        <taxon>Arthropoda</taxon>
        <taxon>Chelicerata</taxon>
        <taxon>Arachnida</taxon>
        <taxon>Araneae</taxon>
        <taxon>Araneomorphae</taxon>
        <taxon>Entelegynae</taxon>
        <taxon>Araneoidea</taxon>
        <taxon>Araneidae</taxon>
        <taxon>Caerostris</taxon>
    </lineage>
</organism>